<organism evidence="2 3">
    <name type="scientific">Erysiphe pulchra</name>
    <dbReference type="NCBI Taxonomy" id="225359"/>
    <lineage>
        <taxon>Eukaryota</taxon>
        <taxon>Fungi</taxon>
        <taxon>Dikarya</taxon>
        <taxon>Ascomycota</taxon>
        <taxon>Pezizomycotina</taxon>
        <taxon>Leotiomycetes</taxon>
        <taxon>Erysiphales</taxon>
        <taxon>Erysiphaceae</taxon>
        <taxon>Erysiphe</taxon>
    </lineage>
</organism>
<dbReference type="EMBL" id="PEDP01002521">
    <property type="protein sequence ID" value="POS82614.1"/>
    <property type="molecule type" value="Genomic_DNA"/>
</dbReference>
<evidence type="ECO:0000313" key="2">
    <source>
        <dbReference type="EMBL" id="POS82614.1"/>
    </source>
</evidence>
<keyword evidence="3" id="KW-1185">Reference proteome</keyword>
<feature type="region of interest" description="Disordered" evidence="1">
    <location>
        <begin position="156"/>
        <end position="186"/>
    </location>
</feature>
<dbReference type="OrthoDB" id="10035396at2759"/>
<protein>
    <submittedName>
        <fullName evidence="2">Uncharacterized protein</fullName>
    </submittedName>
</protein>
<dbReference type="AlphaFoldDB" id="A0A2S4PKN5"/>
<evidence type="ECO:0000256" key="1">
    <source>
        <dbReference type="SAM" id="MobiDB-lite"/>
    </source>
</evidence>
<feature type="non-terminal residue" evidence="2">
    <location>
        <position position="513"/>
    </location>
</feature>
<accession>A0A2S4PKN5</accession>
<feature type="compositionally biased region" description="Basic and acidic residues" evidence="1">
    <location>
        <begin position="177"/>
        <end position="186"/>
    </location>
</feature>
<reference evidence="2 3" key="1">
    <citation type="submission" date="2017-10" db="EMBL/GenBank/DDBJ databases">
        <title>Development of genomic resources for the powdery mildew, Erysiphe pulchra.</title>
        <authorList>
            <person name="Wadl P.A."/>
            <person name="Mack B.M."/>
            <person name="Moore G."/>
            <person name="Beltz S.B."/>
        </authorList>
    </citation>
    <scope>NUCLEOTIDE SEQUENCE [LARGE SCALE GENOMIC DNA]</scope>
    <source>
        <strain evidence="2">Cflorida</strain>
    </source>
</reference>
<feature type="region of interest" description="Disordered" evidence="1">
    <location>
        <begin position="1"/>
        <end position="50"/>
    </location>
</feature>
<sequence>MSDSMEISQETQAPSTETSNQPSPIPPKPPIPNSPSPFATPPTPSDSQLPNKNIVARHILKPTAPSKRPASIQIPQNITENTGVENLFLPKELAEIIATRQRRERAWHARVLICTTVISYIDSTLAAFEDEIEKEEAAAFKTYLELAIANFAAADSSPTPPKIPSHTRPMKTSGHGSGKDKDVMKKGATEVQRDILSGASNGGNIQGAQKLPKIPQMSDKTWATVARLGQKKARVTLSSKTPVATANGTINHRAEKEKSMTTSPDKRLFVRLPQDHEWRKLSPAGIREILVQKLSISPTLIGKIKPVSSGFALSPSSNEAREQILKAENGLFLSGAKLEPATNWVPVIIPTVPSFICKLQGKIEVSKEMLADEIERVCSIRPALLKLYGRNNPEAPHRTWMALFSKAPRPGFRVFDESGIGRPFKKQQTLEFCKRCNGHHATKNCSRAPSCGNCGSTNHVEDNCMAATKCRNCGGPHRSESRRCLARPTRLGAPSKEQMKIYRQAGEREYQAI</sequence>
<proteinExistence type="predicted"/>
<comment type="caution">
    <text evidence="2">The sequence shown here is derived from an EMBL/GenBank/DDBJ whole genome shotgun (WGS) entry which is preliminary data.</text>
</comment>
<feature type="compositionally biased region" description="Polar residues" evidence="1">
    <location>
        <begin position="1"/>
        <end position="18"/>
    </location>
</feature>
<evidence type="ECO:0000313" key="3">
    <source>
        <dbReference type="Proteomes" id="UP000237438"/>
    </source>
</evidence>
<name>A0A2S4PKN5_9PEZI</name>
<gene>
    <name evidence="2" type="ORF">EPUL_004433</name>
</gene>
<dbReference type="STRING" id="225359.A0A2S4PKN5"/>
<feature type="compositionally biased region" description="Pro residues" evidence="1">
    <location>
        <begin position="23"/>
        <end position="44"/>
    </location>
</feature>
<dbReference type="Proteomes" id="UP000237438">
    <property type="component" value="Unassembled WGS sequence"/>
</dbReference>